<evidence type="ECO:0000256" key="5">
    <source>
        <dbReference type="PROSITE-ProRule" id="PRU00339"/>
    </source>
</evidence>
<evidence type="ECO:0000256" key="6">
    <source>
        <dbReference type="SAM" id="SignalP"/>
    </source>
</evidence>
<evidence type="ECO:0000313" key="9">
    <source>
        <dbReference type="Proteomes" id="UP000266861"/>
    </source>
</evidence>
<dbReference type="GO" id="GO:0008270">
    <property type="term" value="F:zinc ion binding"/>
    <property type="evidence" value="ECO:0007669"/>
    <property type="project" value="UniProtKB-KW"/>
</dbReference>
<name>A0A397IAX1_9GLOM</name>
<comment type="caution">
    <text evidence="8">The sequence shown here is derived from an EMBL/GenBank/DDBJ whole genome shotgun (WGS) entry which is preliminary data.</text>
</comment>
<dbReference type="PANTHER" id="PTHR44749">
    <property type="entry name" value="SUPPRESSOR OF RPS4-RLD 1"/>
    <property type="match status" value="1"/>
</dbReference>
<evidence type="ECO:0000256" key="2">
    <source>
        <dbReference type="ARBA" id="ARBA00022771"/>
    </source>
</evidence>
<keyword evidence="9" id="KW-1185">Reference proteome</keyword>
<dbReference type="Pfam" id="PF13181">
    <property type="entry name" value="TPR_8"/>
    <property type="match status" value="1"/>
</dbReference>
<dbReference type="InterPro" id="IPR044650">
    <property type="entry name" value="SRFR1-like"/>
</dbReference>
<reference evidence="8 9" key="1">
    <citation type="submission" date="2018-08" db="EMBL/GenBank/DDBJ databases">
        <title>Genome and evolution of the arbuscular mycorrhizal fungus Diversispora epigaea (formerly Glomus versiforme) and its bacterial endosymbionts.</title>
        <authorList>
            <person name="Sun X."/>
            <person name="Fei Z."/>
            <person name="Harrison M."/>
        </authorList>
    </citation>
    <scope>NUCLEOTIDE SEQUENCE [LARGE SCALE GENOMIC DNA]</scope>
    <source>
        <strain evidence="8 9">IT104</strain>
    </source>
</reference>
<feature type="chain" id="PRO_5017303273" description="BED-type domain-containing protein" evidence="6">
    <location>
        <begin position="21"/>
        <end position="327"/>
    </location>
</feature>
<protein>
    <recommendedName>
        <fullName evidence="7">BED-type domain-containing protein</fullName>
    </recommendedName>
</protein>
<dbReference type="STRING" id="1348612.A0A397IAX1"/>
<dbReference type="EMBL" id="PQFF01000229">
    <property type="protein sequence ID" value="RHZ71987.1"/>
    <property type="molecule type" value="Genomic_DNA"/>
</dbReference>
<dbReference type="OrthoDB" id="10250354at2759"/>
<dbReference type="InterPro" id="IPR036236">
    <property type="entry name" value="Znf_C2H2_sf"/>
</dbReference>
<keyword evidence="6" id="KW-0732">Signal</keyword>
<feature type="repeat" description="TPR" evidence="5">
    <location>
        <begin position="212"/>
        <end position="245"/>
    </location>
</feature>
<dbReference type="Proteomes" id="UP000266861">
    <property type="component" value="Unassembled WGS sequence"/>
</dbReference>
<gene>
    <name evidence="8" type="ORF">Glove_248g5</name>
</gene>
<sequence>MKAVLILSLQLITLFNPNSSTSLHREPELHHLTLMSNTKSKVWDYFTKPYGPPKSRKTKCHECENEFSYHGSTSSMNYHLTHKHNIDTSTNSVHVTDQICENQNRPLQLLNLEQKNADILFAESWFFDILDKILKINRNDKDNKDAIIIRGKFYLKMGKYKESIADSNKVLEIEPNNVKVLIRRGEAYLMGRKYEKSIGDLSRALKIEPNNINALIRRGVSYLKMGNYEETIADLSSAIKINPNDAGLLKNRGDSYRKIGKYEESIADLNKALEIETNNNVYILISRGKTYKEMKRYKESVVDLNKAIEIEPNNIKALRIREEMEIL</sequence>
<dbReference type="PROSITE" id="PS50808">
    <property type="entry name" value="ZF_BED"/>
    <property type="match status" value="1"/>
</dbReference>
<dbReference type="SUPFAM" id="SSF48452">
    <property type="entry name" value="TPR-like"/>
    <property type="match status" value="2"/>
</dbReference>
<dbReference type="InterPro" id="IPR011990">
    <property type="entry name" value="TPR-like_helical_dom_sf"/>
</dbReference>
<dbReference type="InterPro" id="IPR003656">
    <property type="entry name" value="Znf_BED"/>
</dbReference>
<evidence type="ECO:0000256" key="1">
    <source>
        <dbReference type="ARBA" id="ARBA00022723"/>
    </source>
</evidence>
<keyword evidence="1" id="KW-0479">Metal-binding</keyword>
<evidence type="ECO:0000256" key="4">
    <source>
        <dbReference type="PROSITE-ProRule" id="PRU00027"/>
    </source>
</evidence>
<feature type="signal peptide" evidence="6">
    <location>
        <begin position="1"/>
        <end position="20"/>
    </location>
</feature>
<accession>A0A397IAX1</accession>
<dbReference type="PANTHER" id="PTHR44749:SF1">
    <property type="entry name" value="TETRATRICOPEPTIDE-LIKE HELICAL DOMAIN-CONTAINING PROTEIN"/>
    <property type="match status" value="1"/>
</dbReference>
<dbReference type="InterPro" id="IPR019734">
    <property type="entry name" value="TPR_rpt"/>
</dbReference>
<dbReference type="SUPFAM" id="SSF57667">
    <property type="entry name" value="beta-beta-alpha zinc fingers"/>
    <property type="match status" value="1"/>
</dbReference>
<feature type="repeat" description="TPR" evidence="5">
    <location>
        <begin position="144"/>
        <end position="177"/>
    </location>
</feature>
<evidence type="ECO:0000259" key="7">
    <source>
        <dbReference type="PROSITE" id="PS50808"/>
    </source>
</evidence>
<dbReference type="Gene3D" id="1.25.40.10">
    <property type="entry name" value="Tetratricopeptide repeat domain"/>
    <property type="match status" value="3"/>
</dbReference>
<dbReference type="GO" id="GO:0045892">
    <property type="term" value="P:negative regulation of DNA-templated transcription"/>
    <property type="evidence" value="ECO:0007669"/>
    <property type="project" value="InterPro"/>
</dbReference>
<feature type="repeat" description="TPR" evidence="5">
    <location>
        <begin position="281"/>
        <end position="314"/>
    </location>
</feature>
<dbReference type="Pfam" id="PF02892">
    <property type="entry name" value="zf-BED"/>
    <property type="match status" value="1"/>
</dbReference>
<evidence type="ECO:0000313" key="8">
    <source>
        <dbReference type="EMBL" id="RHZ71987.1"/>
    </source>
</evidence>
<keyword evidence="2 4" id="KW-0863">Zinc-finger</keyword>
<feature type="repeat" description="TPR" evidence="5">
    <location>
        <begin position="178"/>
        <end position="211"/>
    </location>
</feature>
<dbReference type="Pfam" id="PF00515">
    <property type="entry name" value="TPR_1"/>
    <property type="match status" value="1"/>
</dbReference>
<dbReference type="PROSITE" id="PS50293">
    <property type="entry name" value="TPR_REGION"/>
    <property type="match status" value="1"/>
</dbReference>
<evidence type="ECO:0000256" key="3">
    <source>
        <dbReference type="ARBA" id="ARBA00022833"/>
    </source>
</evidence>
<dbReference type="GO" id="GO:0003677">
    <property type="term" value="F:DNA binding"/>
    <property type="evidence" value="ECO:0007669"/>
    <property type="project" value="InterPro"/>
</dbReference>
<dbReference type="Pfam" id="PF13414">
    <property type="entry name" value="TPR_11"/>
    <property type="match status" value="1"/>
</dbReference>
<proteinExistence type="predicted"/>
<dbReference type="SMART" id="SM00028">
    <property type="entry name" value="TPR"/>
    <property type="match status" value="5"/>
</dbReference>
<organism evidence="8 9">
    <name type="scientific">Diversispora epigaea</name>
    <dbReference type="NCBI Taxonomy" id="1348612"/>
    <lineage>
        <taxon>Eukaryota</taxon>
        <taxon>Fungi</taxon>
        <taxon>Fungi incertae sedis</taxon>
        <taxon>Mucoromycota</taxon>
        <taxon>Glomeromycotina</taxon>
        <taxon>Glomeromycetes</taxon>
        <taxon>Diversisporales</taxon>
        <taxon>Diversisporaceae</taxon>
        <taxon>Diversispora</taxon>
    </lineage>
</organism>
<dbReference type="SMART" id="SM00614">
    <property type="entry name" value="ZnF_BED"/>
    <property type="match status" value="1"/>
</dbReference>
<feature type="repeat" description="TPR" evidence="5">
    <location>
        <begin position="246"/>
        <end position="279"/>
    </location>
</feature>
<feature type="domain" description="BED-type" evidence="7">
    <location>
        <begin position="37"/>
        <end position="91"/>
    </location>
</feature>
<keyword evidence="3" id="KW-0862">Zinc</keyword>
<keyword evidence="5" id="KW-0802">TPR repeat</keyword>
<dbReference type="AlphaFoldDB" id="A0A397IAX1"/>
<dbReference type="PROSITE" id="PS50005">
    <property type="entry name" value="TPR"/>
    <property type="match status" value="5"/>
</dbReference>